<keyword evidence="1" id="KW-0614">Plasmid</keyword>
<name>W8QPG8_KLEPN</name>
<organism evidence="1">
    <name type="scientific">Klebsiella pneumoniae</name>
    <dbReference type="NCBI Taxonomy" id="573"/>
    <lineage>
        <taxon>Bacteria</taxon>
        <taxon>Pseudomonadati</taxon>
        <taxon>Pseudomonadota</taxon>
        <taxon>Gammaproteobacteria</taxon>
        <taxon>Enterobacterales</taxon>
        <taxon>Enterobacteriaceae</taxon>
        <taxon>Klebsiella/Raoultella group</taxon>
        <taxon>Klebsiella</taxon>
        <taxon>Klebsiella pneumoniae complex</taxon>
    </lineage>
</organism>
<geneLocation type="plasmid" evidence="1">
    <name>pBK30683</name>
</geneLocation>
<evidence type="ECO:0000313" key="1">
    <source>
        <dbReference type="EMBL" id="AHL68090.1"/>
    </source>
</evidence>
<dbReference type="AlphaFoldDB" id="W8QPG8"/>
<sequence length="49" mass="5171">MEPINNVTGCAGLRRQSLTEPYSLSAGASMTLRAIQWTGCALLASPVCM</sequence>
<evidence type="ECO:0000313" key="2">
    <source>
        <dbReference type="EMBL" id="AIT41961.1"/>
    </source>
</evidence>
<reference evidence="2" key="2">
    <citation type="submission" date="2014-04" db="EMBL/GenBank/DDBJ databases">
        <title>Complete sequencing and comparative analyses of KPC-3 plasmids.</title>
        <authorList>
            <person name="Chen Y.-T."/>
            <person name="Lin A.-C."/>
            <person name="Siu K."/>
        </authorList>
    </citation>
    <scope>NUCLEOTIDE SEQUENCE</scope>
    <source>
        <strain evidence="2">NJ HT1872</strain>
        <plasmid evidence="2">pUSKPC3</plasmid>
    </source>
</reference>
<dbReference type="EMBL" id="KJ721789">
    <property type="protein sequence ID" value="AIT41961.1"/>
    <property type="molecule type" value="Genomic_DNA"/>
</dbReference>
<reference evidence="1" key="1">
    <citation type="journal article" date="2014" name="Antimicrob. Agents Chemother.">
        <title>Molecular Survey of the Dissemination of Two blaKPC-Harboring IncFIA Plasmids in New Jersey and New York Hospitals.</title>
        <authorList>
            <person name="Chen L."/>
            <person name="Chavda K.D."/>
            <person name="Melano R.G."/>
            <person name="Hong T."/>
            <person name="Rojtman A.D."/>
            <person name="Jacobs M.R."/>
            <person name="Bonomo R.A."/>
            <person name="Kreiswirth B.N."/>
        </authorList>
    </citation>
    <scope>NUCLEOTIDE SEQUENCE</scope>
    <source>
        <strain evidence="1">BK30683</strain>
        <plasmid evidence="1">pBK30683</plasmid>
    </source>
</reference>
<proteinExistence type="predicted"/>
<protein>
    <submittedName>
        <fullName evidence="1">Uncharacterized protein</fullName>
    </submittedName>
</protein>
<geneLocation type="plasmid" evidence="2">
    <name>pUSKPC3</name>
</geneLocation>
<dbReference type="EMBL" id="KF954760">
    <property type="protein sequence ID" value="AHL68090.1"/>
    <property type="molecule type" value="Genomic_DNA"/>
</dbReference>
<accession>W8QPG8</accession>